<evidence type="ECO:0000256" key="1">
    <source>
        <dbReference type="SAM" id="MobiDB-lite"/>
    </source>
</evidence>
<dbReference type="Proteomes" id="UP001208570">
    <property type="component" value="Unassembled WGS sequence"/>
</dbReference>
<proteinExistence type="predicted"/>
<organism evidence="2 3">
    <name type="scientific">Paralvinella palmiformis</name>
    <dbReference type="NCBI Taxonomy" id="53620"/>
    <lineage>
        <taxon>Eukaryota</taxon>
        <taxon>Metazoa</taxon>
        <taxon>Spiralia</taxon>
        <taxon>Lophotrochozoa</taxon>
        <taxon>Annelida</taxon>
        <taxon>Polychaeta</taxon>
        <taxon>Sedentaria</taxon>
        <taxon>Canalipalpata</taxon>
        <taxon>Terebellida</taxon>
        <taxon>Terebelliformia</taxon>
        <taxon>Alvinellidae</taxon>
        <taxon>Paralvinella</taxon>
    </lineage>
</organism>
<comment type="caution">
    <text evidence="2">The sequence shown here is derived from an EMBL/GenBank/DDBJ whole genome shotgun (WGS) entry which is preliminary data.</text>
</comment>
<keyword evidence="3" id="KW-1185">Reference proteome</keyword>
<sequence length="123" mass="13724">MGSARGLFVALWKKETNIIMPLSNLRHDDGEQIFERKVAELKGKQLSFTYDDKGNIYTVGLSISGKFPIQESMLNLSLEAKEPVGEFLGYSGCKVDTRKNMKREHKPAADVATSPEMATDRAE</sequence>
<dbReference type="AlphaFoldDB" id="A0AAD9J2A1"/>
<protein>
    <submittedName>
        <fullName evidence="2">Uncharacterized protein</fullName>
    </submittedName>
</protein>
<reference evidence="2" key="1">
    <citation type="journal article" date="2023" name="Mol. Biol. Evol.">
        <title>Third-Generation Sequencing Reveals the Adaptive Role of the Epigenome in Three Deep-Sea Polychaetes.</title>
        <authorList>
            <person name="Perez M."/>
            <person name="Aroh O."/>
            <person name="Sun Y."/>
            <person name="Lan Y."/>
            <person name="Juniper S.K."/>
            <person name="Young C.R."/>
            <person name="Angers B."/>
            <person name="Qian P.Y."/>
        </authorList>
    </citation>
    <scope>NUCLEOTIDE SEQUENCE</scope>
    <source>
        <strain evidence="2">P08H-3</strain>
    </source>
</reference>
<gene>
    <name evidence="2" type="ORF">LSH36_766g02009</name>
</gene>
<accession>A0AAD9J2A1</accession>
<evidence type="ECO:0000313" key="3">
    <source>
        <dbReference type="Proteomes" id="UP001208570"/>
    </source>
</evidence>
<evidence type="ECO:0000313" key="2">
    <source>
        <dbReference type="EMBL" id="KAK2144335.1"/>
    </source>
</evidence>
<dbReference type="EMBL" id="JAODUP010000766">
    <property type="protein sequence ID" value="KAK2144335.1"/>
    <property type="molecule type" value="Genomic_DNA"/>
</dbReference>
<feature type="region of interest" description="Disordered" evidence="1">
    <location>
        <begin position="99"/>
        <end position="123"/>
    </location>
</feature>
<name>A0AAD9J2A1_9ANNE</name>